<dbReference type="GO" id="GO:0009873">
    <property type="term" value="P:ethylene-activated signaling pathway"/>
    <property type="evidence" value="ECO:0007669"/>
    <property type="project" value="UniProtKB-KW"/>
</dbReference>
<evidence type="ECO:0000256" key="4">
    <source>
        <dbReference type="ARBA" id="ARBA00023242"/>
    </source>
</evidence>
<protein>
    <submittedName>
        <fullName evidence="6">Protein ETHYLENE INSENSITIVE 3-like protein</fullName>
    </submittedName>
</protein>
<reference evidence="6" key="1">
    <citation type="submission" date="2020-01" db="EMBL/GenBank/DDBJ databases">
        <title>Genome sequence of Kobresia littledalei, the first chromosome-level genome in the family Cyperaceae.</title>
        <authorList>
            <person name="Qu G."/>
        </authorList>
    </citation>
    <scope>NUCLEOTIDE SEQUENCE</scope>
    <source>
        <strain evidence="6">C.B.Clarke</strain>
        <tissue evidence="6">Leaf</tissue>
    </source>
</reference>
<dbReference type="Proteomes" id="UP000623129">
    <property type="component" value="Unassembled WGS sequence"/>
</dbReference>
<organism evidence="6 7">
    <name type="scientific">Carex littledalei</name>
    <dbReference type="NCBI Taxonomy" id="544730"/>
    <lineage>
        <taxon>Eukaryota</taxon>
        <taxon>Viridiplantae</taxon>
        <taxon>Streptophyta</taxon>
        <taxon>Embryophyta</taxon>
        <taxon>Tracheophyta</taxon>
        <taxon>Spermatophyta</taxon>
        <taxon>Magnoliopsida</taxon>
        <taxon>Liliopsida</taxon>
        <taxon>Poales</taxon>
        <taxon>Cyperaceae</taxon>
        <taxon>Cyperoideae</taxon>
        <taxon>Cariceae</taxon>
        <taxon>Carex</taxon>
        <taxon>Carex subgen. Euthyceras</taxon>
    </lineage>
</organism>
<dbReference type="InterPro" id="IPR047091">
    <property type="entry name" value="EIN3-like_DNA-bd"/>
</dbReference>
<evidence type="ECO:0000256" key="2">
    <source>
        <dbReference type="ARBA" id="ARBA00009416"/>
    </source>
</evidence>
<dbReference type="OrthoDB" id="2017676at2759"/>
<dbReference type="GO" id="GO:0003677">
    <property type="term" value="F:DNA binding"/>
    <property type="evidence" value="ECO:0007669"/>
    <property type="project" value="TreeGrafter"/>
</dbReference>
<dbReference type="PANTHER" id="PTHR33305:SF30">
    <property type="entry name" value="ETHYLENE INSENSITIVE 3-LIKE 3 PROTEIN"/>
    <property type="match status" value="1"/>
</dbReference>
<feature type="domain" description="Ethylene insensitive 3-like DNA-binding" evidence="5">
    <location>
        <begin position="6"/>
        <end position="215"/>
    </location>
</feature>
<keyword evidence="7" id="KW-1185">Reference proteome</keyword>
<dbReference type="EMBL" id="SWLB01000010">
    <property type="protein sequence ID" value="KAF3333662.1"/>
    <property type="molecule type" value="Genomic_DNA"/>
</dbReference>
<evidence type="ECO:0000313" key="7">
    <source>
        <dbReference type="Proteomes" id="UP000623129"/>
    </source>
</evidence>
<evidence type="ECO:0000259" key="5">
    <source>
        <dbReference type="Pfam" id="PF04873"/>
    </source>
</evidence>
<dbReference type="SUPFAM" id="SSF116768">
    <property type="entry name" value="DNA-binding domain of EIN3-like"/>
    <property type="match status" value="1"/>
</dbReference>
<evidence type="ECO:0000256" key="1">
    <source>
        <dbReference type="ARBA" id="ARBA00004123"/>
    </source>
</evidence>
<sequence length="424" mass="47362">MARSIQVRRKQIYLINDKILKCMLHIMESSNARGFVYGMVPENGKPLTGASDSLRRWWKEHAMFDKKAPAEVDPFYAENALMSSVSQRNEPMSTIEMLMELSDPTLGSILPVLMQNCSPKQCLFPLSKGVPPPWWPTGNDDWWGQTQIPREEGPPPYRKPHNLKKKWKAAVLLAVIKHLAPDFLSIYDIPHRYKYLVNRMSAKELKYWSMALTEEAKLFCSPAKPLEQKFPFLIRKCSYDPRPNVIISSGMVSAPGAFGQGHFSSTSSDLTARFVAPSGVGHELPAFAPSSSHYLAWPTTTPLISQSQKGVQMSSHPSGALMAPSGFFAPAGFAQQPPSYSFAPSSGIWATTMPMLGQDPQATGQLLRLVLGILIVECKCKINHTVIMLVAQVMCNCGISTFLCFLREQLSILFVSFFLYVYFK</sequence>
<accession>A0A833R4V2</accession>
<dbReference type="Gene3D" id="1.10.3180.10">
    <property type="entry name" value="DNA-binding domain of EIN3-like"/>
    <property type="match status" value="1"/>
</dbReference>
<dbReference type="AlphaFoldDB" id="A0A833R4V2"/>
<dbReference type="GO" id="GO:0003700">
    <property type="term" value="F:DNA-binding transcription factor activity"/>
    <property type="evidence" value="ECO:0007669"/>
    <property type="project" value="InterPro"/>
</dbReference>
<comment type="similarity">
    <text evidence="2">Belongs to the EIN3 family.</text>
</comment>
<gene>
    <name evidence="6" type="ORF">FCM35_KLT01353</name>
</gene>
<evidence type="ECO:0000256" key="3">
    <source>
        <dbReference type="ARBA" id="ARBA00022745"/>
    </source>
</evidence>
<comment type="caution">
    <text evidence="6">The sequence shown here is derived from an EMBL/GenBank/DDBJ whole genome shotgun (WGS) entry which is preliminary data.</text>
</comment>
<keyword evidence="3" id="KW-0936">Ethylene signaling pathway</keyword>
<dbReference type="GO" id="GO:0005634">
    <property type="term" value="C:nucleus"/>
    <property type="evidence" value="ECO:0007669"/>
    <property type="project" value="UniProtKB-SubCell"/>
</dbReference>
<keyword evidence="4" id="KW-0539">Nucleus</keyword>
<evidence type="ECO:0000313" key="6">
    <source>
        <dbReference type="EMBL" id="KAF3333662.1"/>
    </source>
</evidence>
<name>A0A833R4V2_9POAL</name>
<dbReference type="InterPro" id="IPR023278">
    <property type="entry name" value="Ethylene_insens-like_DNA-bd"/>
</dbReference>
<proteinExistence type="inferred from homology"/>
<comment type="subcellular location">
    <subcellularLocation>
        <location evidence="1">Nucleus</location>
    </subcellularLocation>
</comment>
<dbReference type="PANTHER" id="PTHR33305">
    <property type="entry name" value="ETHYLENE INSENSITIVE 3-LIKE 2 PROTEIN"/>
    <property type="match status" value="1"/>
</dbReference>
<dbReference type="InterPro" id="IPR006957">
    <property type="entry name" value="EIN3"/>
</dbReference>
<dbReference type="Pfam" id="PF04873">
    <property type="entry name" value="EIN3_DNA-bd"/>
    <property type="match status" value="1"/>
</dbReference>